<dbReference type="InterPro" id="IPR024069">
    <property type="entry name" value="AF2212-like_dom_sf"/>
</dbReference>
<dbReference type="EMBL" id="JACJSK010000063">
    <property type="protein sequence ID" value="MBD2547241.1"/>
    <property type="molecule type" value="Genomic_DNA"/>
</dbReference>
<protein>
    <submittedName>
        <fullName evidence="1">Antitoxin family protein</fullName>
    </submittedName>
</protein>
<dbReference type="Proteomes" id="UP000641954">
    <property type="component" value="Unassembled WGS sequence"/>
</dbReference>
<name>A0ABR8EK16_9CYAN</name>
<dbReference type="InterPro" id="IPR008203">
    <property type="entry name" value="AF2212-like"/>
</dbReference>
<dbReference type="RefSeq" id="WP_190880404.1">
    <property type="nucleotide sequence ID" value="NZ_JACJSK010000063.1"/>
</dbReference>
<comment type="caution">
    <text evidence="1">The sequence shown here is derived from an EMBL/GenBank/DDBJ whole genome shotgun (WGS) entry which is preliminary data.</text>
</comment>
<organism evidence="1 2">
    <name type="scientific">Planktothricoides raciborskii FACHB-1370</name>
    <dbReference type="NCBI Taxonomy" id="2949576"/>
    <lineage>
        <taxon>Bacteria</taxon>
        <taxon>Bacillati</taxon>
        <taxon>Cyanobacteriota</taxon>
        <taxon>Cyanophyceae</taxon>
        <taxon>Oscillatoriophycideae</taxon>
        <taxon>Oscillatoriales</taxon>
        <taxon>Oscillatoriaceae</taxon>
        <taxon>Planktothricoides</taxon>
    </lineage>
</organism>
<sequence>MPNLIMIQKLSAIYENGLLRPLHNLNLPEKSEVNLVIESNPPLTPPSKRGAIGSEHPLLQFAGILSDGEAEDIENIINQELRTVNNDEW</sequence>
<keyword evidence="2" id="KW-1185">Reference proteome</keyword>
<dbReference type="SUPFAM" id="SSF141694">
    <property type="entry name" value="AF2212/PG0164-like"/>
    <property type="match status" value="1"/>
</dbReference>
<evidence type="ECO:0000313" key="1">
    <source>
        <dbReference type="EMBL" id="MBD2547241.1"/>
    </source>
</evidence>
<accession>A0ABR8EK16</accession>
<proteinExistence type="predicted"/>
<dbReference type="Gene3D" id="4.10.1150.10">
    <property type="entry name" value="AF2212/PG0164-like"/>
    <property type="match status" value="1"/>
</dbReference>
<evidence type="ECO:0000313" key="2">
    <source>
        <dbReference type="Proteomes" id="UP000641954"/>
    </source>
</evidence>
<gene>
    <name evidence="1" type="ORF">H6G72_26120</name>
</gene>
<dbReference type="Pfam" id="PF01954">
    <property type="entry name" value="AF2212-like"/>
    <property type="match status" value="1"/>
</dbReference>
<reference evidence="1 2" key="1">
    <citation type="journal article" date="2020" name="ISME J.">
        <title>Comparative genomics reveals insights into cyanobacterial evolution and habitat adaptation.</title>
        <authorList>
            <person name="Chen M.Y."/>
            <person name="Teng W.K."/>
            <person name="Zhao L."/>
            <person name="Hu C.X."/>
            <person name="Zhou Y.K."/>
            <person name="Han B.P."/>
            <person name="Song L.R."/>
            <person name="Shu W.S."/>
        </authorList>
    </citation>
    <scope>NUCLEOTIDE SEQUENCE [LARGE SCALE GENOMIC DNA]</scope>
    <source>
        <strain evidence="1 2">FACHB-1370</strain>
    </source>
</reference>